<evidence type="ECO:0000256" key="4">
    <source>
        <dbReference type="ARBA" id="ARBA00022490"/>
    </source>
</evidence>
<name>A0AAJ7TCR1_PETMA</name>
<dbReference type="RefSeq" id="XP_032815009.1">
    <property type="nucleotide sequence ID" value="XM_032959118.1"/>
</dbReference>
<proteinExistence type="inferred from homology"/>
<dbReference type="PANTHER" id="PTHR11801">
    <property type="entry name" value="SIGNAL TRANSDUCER AND ACTIVATOR OF TRANSCRIPTION"/>
    <property type="match status" value="1"/>
</dbReference>
<evidence type="ECO:0000256" key="1">
    <source>
        <dbReference type="ARBA" id="ARBA00004123"/>
    </source>
</evidence>
<dbReference type="InterPro" id="IPR013800">
    <property type="entry name" value="STAT_TF_alpha"/>
</dbReference>
<dbReference type="Gene3D" id="3.30.505.10">
    <property type="entry name" value="SH2 domain"/>
    <property type="match status" value="1"/>
</dbReference>
<dbReference type="InterPro" id="IPR008967">
    <property type="entry name" value="p53-like_TF_DNA-bd_sf"/>
</dbReference>
<organism evidence="15 16">
    <name type="scientific">Petromyzon marinus</name>
    <name type="common">Sea lamprey</name>
    <dbReference type="NCBI Taxonomy" id="7757"/>
    <lineage>
        <taxon>Eukaryota</taxon>
        <taxon>Metazoa</taxon>
        <taxon>Chordata</taxon>
        <taxon>Craniata</taxon>
        <taxon>Vertebrata</taxon>
        <taxon>Cyclostomata</taxon>
        <taxon>Hyperoartia</taxon>
        <taxon>Petromyzontiformes</taxon>
        <taxon>Petromyzontidae</taxon>
        <taxon>Petromyzon</taxon>
    </lineage>
</organism>
<reference evidence="16" key="1">
    <citation type="submission" date="2025-08" db="UniProtKB">
        <authorList>
            <consortium name="RefSeq"/>
        </authorList>
    </citation>
    <scope>IDENTIFICATION</scope>
    <source>
        <tissue evidence="16">Sperm</tissue>
    </source>
</reference>
<keyword evidence="4 13" id="KW-0963">Cytoplasm</keyword>
<dbReference type="InterPro" id="IPR012345">
    <property type="entry name" value="STAT_TF_DNA-bd_N"/>
</dbReference>
<dbReference type="Gene3D" id="2.60.40.630">
    <property type="entry name" value="STAT transcription factor, DNA-binding domain"/>
    <property type="match status" value="1"/>
</dbReference>
<dbReference type="SUPFAM" id="SSF55550">
    <property type="entry name" value="SH2 domain"/>
    <property type="match status" value="1"/>
</dbReference>
<dbReference type="Gene3D" id="1.10.238.10">
    <property type="entry name" value="EF-hand"/>
    <property type="match status" value="1"/>
</dbReference>
<evidence type="ECO:0000256" key="7">
    <source>
        <dbReference type="ARBA" id="ARBA00023015"/>
    </source>
</evidence>
<dbReference type="Pfam" id="PF01017">
    <property type="entry name" value="STAT_alpha"/>
    <property type="match status" value="1"/>
</dbReference>
<dbReference type="InterPro" id="IPR013801">
    <property type="entry name" value="STAT_TF_DNA-bd"/>
</dbReference>
<evidence type="ECO:0000256" key="13">
    <source>
        <dbReference type="RuleBase" id="RU046415"/>
    </source>
</evidence>
<evidence type="ECO:0000256" key="9">
    <source>
        <dbReference type="ARBA" id="ARBA00023159"/>
    </source>
</evidence>
<dbReference type="GO" id="GO:0001228">
    <property type="term" value="F:DNA-binding transcription activator activity, RNA polymerase II-specific"/>
    <property type="evidence" value="ECO:0007669"/>
    <property type="project" value="UniProtKB-ARBA"/>
</dbReference>
<evidence type="ECO:0000256" key="11">
    <source>
        <dbReference type="ARBA" id="ARBA00023242"/>
    </source>
</evidence>
<dbReference type="KEGG" id="pmrn:116945041"/>
<dbReference type="Gene3D" id="1.20.1050.20">
    <property type="entry name" value="STAT transcription factor, all-alpha domain"/>
    <property type="match status" value="1"/>
</dbReference>
<dbReference type="AlphaFoldDB" id="A0AAJ7TCR1"/>
<evidence type="ECO:0000256" key="10">
    <source>
        <dbReference type="ARBA" id="ARBA00023163"/>
    </source>
</evidence>
<evidence type="ECO:0000259" key="14">
    <source>
        <dbReference type="PROSITE" id="PS50001"/>
    </source>
</evidence>
<keyword evidence="6 12" id="KW-0727">SH2 domain</keyword>
<dbReference type="Proteomes" id="UP001318040">
    <property type="component" value="Chromosome 2"/>
</dbReference>
<dbReference type="InterPro" id="IPR015988">
    <property type="entry name" value="STAT_TF_CC"/>
</dbReference>
<dbReference type="SUPFAM" id="SSF47655">
    <property type="entry name" value="STAT"/>
    <property type="match status" value="1"/>
</dbReference>
<dbReference type="Pfam" id="PF21354">
    <property type="entry name" value="STAT_linker"/>
    <property type="match status" value="1"/>
</dbReference>
<dbReference type="PROSITE" id="PS50001">
    <property type="entry name" value="SH2"/>
    <property type="match status" value="1"/>
</dbReference>
<comment type="similarity">
    <text evidence="3 13">Belongs to the transcription factor STAT family.</text>
</comment>
<keyword evidence="15" id="KW-1185">Reference proteome</keyword>
<dbReference type="GO" id="GO:0005634">
    <property type="term" value="C:nucleus"/>
    <property type="evidence" value="ECO:0007669"/>
    <property type="project" value="UniProtKB-SubCell"/>
</dbReference>
<dbReference type="InterPro" id="IPR036860">
    <property type="entry name" value="SH2_dom_sf"/>
</dbReference>
<dbReference type="InterPro" id="IPR000980">
    <property type="entry name" value="SH2"/>
</dbReference>
<dbReference type="GO" id="GO:0007166">
    <property type="term" value="P:cell surface receptor signaling pathway"/>
    <property type="evidence" value="ECO:0007669"/>
    <property type="project" value="UniProtKB-ARBA"/>
</dbReference>
<dbReference type="FunFam" id="1.10.238.10:FF:000029">
    <property type="entry name" value="Signal transducer and transcription activator 6"/>
    <property type="match status" value="1"/>
</dbReference>
<keyword evidence="7 13" id="KW-0805">Transcription regulation</keyword>
<keyword evidence="8 13" id="KW-0238">DNA-binding</keyword>
<evidence type="ECO:0000256" key="6">
    <source>
        <dbReference type="ARBA" id="ARBA00022999"/>
    </source>
</evidence>
<gene>
    <name evidence="16" type="primary">LOC116945041</name>
</gene>
<dbReference type="InterPro" id="IPR001217">
    <property type="entry name" value="STAT"/>
</dbReference>
<protein>
    <recommendedName>
        <fullName evidence="13">Signal transducer and activator of transcription</fullName>
    </recommendedName>
</protein>
<dbReference type="Pfam" id="PF00017">
    <property type="entry name" value="SH2"/>
    <property type="match status" value="1"/>
</dbReference>
<accession>A0AAJ7TCR1</accession>
<sequence length="620" mass="68542">MEGGLAGRGHGDVERAVREAETEIRGLHNEQDRFMLHYDESLHIEVQLSHTSQLQSPSDQLRDQSLRQRQATLDTLLRQQVQTIVQLRMTVVERLQTCTMLLNQMLSCLLEDKLPQWQRKQQLAAIGGPPEGSLDALQEWSECMADAVIRSRQHLKRFESLLQQLALPGPSPDALLNLNNNLARLLSDIATKTLVMERQPPQVLKTQTKFGCSLRFLAGSKLELTGSLPHVHATIVSEAQARALHVGHHPRNEVSGEIHNNNTVMEYQQGSGALMANFRSMLLKKIRRSDRRGSESVTEEKFAILFQATLNTGDGEFLLHAQVLSLPVVVIVHGSQENNATATVLWDNAFSEPRRLPFQVPEAVPWSRLMAVLDSKFRSEVDSPTGLCTDSVTFLAHKAFGYSSGGEDLADRAISWAQFNRENLPGRTFTFWQWFDGVMELTKKYLKSHWNDGAIVGFVSRAQAQDMLLSLPVGTFLLRFSDSEIGGVTIAWGAQMPGQPGERIVWNVKPFTARELAMLPLADRVRDLDSLQLLYPARPKDHAFAKYYSPPPGNNLNGYIVLGIRQVLPGFSMLPPGLPGTPCTSYASSDDTAVAATAGTSATGSPGSTARALFTGLGHN</sequence>
<dbReference type="SUPFAM" id="SSF49417">
    <property type="entry name" value="p53-like transcription factors"/>
    <property type="match status" value="1"/>
</dbReference>
<evidence type="ECO:0000313" key="16">
    <source>
        <dbReference type="RefSeq" id="XP_032815009.1"/>
    </source>
</evidence>
<dbReference type="FunFam" id="2.60.40.630:FF:000003">
    <property type="entry name" value="Signal transducer and transcription activator 6"/>
    <property type="match status" value="1"/>
</dbReference>
<keyword evidence="11 13" id="KW-0539">Nucleus</keyword>
<keyword evidence="10 13" id="KW-0804">Transcription</keyword>
<dbReference type="InterPro" id="IPR048988">
    <property type="entry name" value="STAT_linker"/>
</dbReference>
<dbReference type="GO" id="GO:0005737">
    <property type="term" value="C:cytoplasm"/>
    <property type="evidence" value="ECO:0007669"/>
    <property type="project" value="UniProtKB-SubCell"/>
</dbReference>
<dbReference type="GO" id="GO:0000977">
    <property type="term" value="F:RNA polymerase II transcription regulatory region sequence-specific DNA binding"/>
    <property type="evidence" value="ECO:0007669"/>
    <property type="project" value="UniProtKB-ARBA"/>
</dbReference>
<keyword evidence="9 13" id="KW-0010">Activator</keyword>
<evidence type="ECO:0000256" key="12">
    <source>
        <dbReference type="PROSITE-ProRule" id="PRU00191"/>
    </source>
</evidence>
<dbReference type="Pfam" id="PF02864">
    <property type="entry name" value="STAT_bind"/>
    <property type="match status" value="1"/>
</dbReference>
<comment type="subcellular location">
    <subcellularLocation>
        <location evidence="2 13">Cytoplasm</location>
    </subcellularLocation>
    <subcellularLocation>
        <location evidence="1 13">Nucleus</location>
    </subcellularLocation>
</comment>
<evidence type="ECO:0000313" key="15">
    <source>
        <dbReference type="Proteomes" id="UP001318040"/>
    </source>
</evidence>
<evidence type="ECO:0000256" key="2">
    <source>
        <dbReference type="ARBA" id="ARBA00004496"/>
    </source>
</evidence>
<keyword evidence="5 13" id="KW-0597">Phosphoprotein</keyword>
<feature type="domain" description="SH2" evidence="14">
    <location>
        <begin position="450"/>
        <end position="534"/>
    </location>
</feature>
<evidence type="ECO:0000256" key="5">
    <source>
        <dbReference type="ARBA" id="ARBA00022553"/>
    </source>
</evidence>
<evidence type="ECO:0000256" key="3">
    <source>
        <dbReference type="ARBA" id="ARBA00005586"/>
    </source>
</evidence>
<evidence type="ECO:0000256" key="8">
    <source>
        <dbReference type="ARBA" id="ARBA00023125"/>
    </source>
</evidence>